<organism evidence="1 2">
    <name type="scientific">Acinetobacter stercoris</name>
    <dbReference type="NCBI Taxonomy" id="2126983"/>
    <lineage>
        <taxon>Bacteria</taxon>
        <taxon>Pseudomonadati</taxon>
        <taxon>Pseudomonadota</taxon>
        <taxon>Gammaproteobacteria</taxon>
        <taxon>Moraxellales</taxon>
        <taxon>Moraxellaceae</taxon>
        <taxon>Acinetobacter</taxon>
    </lineage>
</organism>
<dbReference type="Proteomes" id="UP000245974">
    <property type="component" value="Unassembled WGS sequence"/>
</dbReference>
<dbReference type="AlphaFoldDB" id="A0A2U3MYD0"/>
<proteinExistence type="predicted"/>
<dbReference type="EMBL" id="OOGT01000055">
    <property type="protein sequence ID" value="SPL70363.1"/>
    <property type="molecule type" value="Genomic_DNA"/>
</dbReference>
<keyword evidence="2" id="KW-1185">Reference proteome</keyword>
<gene>
    <name evidence="1" type="ORF">KPC_1541</name>
</gene>
<dbReference type="InParanoid" id="A0A2U3MYD0"/>
<evidence type="ECO:0000313" key="2">
    <source>
        <dbReference type="Proteomes" id="UP000245974"/>
    </source>
</evidence>
<accession>A0A2U3MYD0</accession>
<dbReference type="RefSeq" id="WP_121973839.1">
    <property type="nucleotide sequence ID" value="NZ_OOGT01000055.1"/>
</dbReference>
<reference evidence="2" key="1">
    <citation type="submission" date="2018-03" db="EMBL/GenBank/DDBJ databases">
        <authorList>
            <person name="Blom J."/>
        </authorList>
    </citation>
    <scope>NUCLEOTIDE SEQUENCE [LARGE SCALE GENOMIC DNA]</scope>
    <source>
        <strain evidence="2">KPC-SM-21</strain>
    </source>
</reference>
<evidence type="ECO:0000313" key="1">
    <source>
        <dbReference type="EMBL" id="SPL70363.1"/>
    </source>
</evidence>
<dbReference type="OrthoDB" id="6693528at2"/>
<protein>
    <submittedName>
        <fullName evidence="1">Uncharacterized protein</fullName>
    </submittedName>
</protein>
<sequence length="93" mass="10308">MKFSFIDLSGNTISGECEEIINSPLASDSSLRAAIENSIALEGVLGEFSFYQKTSSDQPLSVSRFAVDNENNVFHSNQLPDFVQIGTKWKEYP</sequence>
<name>A0A2U3MYD0_9GAMM</name>